<sequence>YCHICQRPKPDRAHHCSQCNECVLRMDHHCPWVVGCVGYGNHKLFFLFLLYVSMLTFFVAVTIAFMLVLY</sequence>
<comment type="domain">
    <text evidence="10">The DHHC domain is required for palmitoyltransferase activity.</text>
</comment>
<comment type="similarity">
    <text evidence="10">Belongs to the DHHC palmitoyltransferase family.</text>
</comment>
<evidence type="ECO:0000313" key="13">
    <source>
        <dbReference type="Proteomes" id="UP000278143"/>
    </source>
</evidence>
<keyword evidence="6" id="KW-0564">Palmitate</keyword>
<evidence type="ECO:0000259" key="11">
    <source>
        <dbReference type="Pfam" id="PF01529"/>
    </source>
</evidence>
<accession>A0A4P9Z7L3</accession>
<evidence type="ECO:0000256" key="10">
    <source>
        <dbReference type="RuleBase" id="RU079119"/>
    </source>
</evidence>
<reference evidence="13" key="1">
    <citation type="journal article" date="2018" name="Nat. Microbiol.">
        <title>Leveraging single-cell genomics to expand the fungal tree of life.</title>
        <authorList>
            <person name="Ahrendt S.R."/>
            <person name="Quandt C.A."/>
            <person name="Ciobanu D."/>
            <person name="Clum A."/>
            <person name="Salamov A."/>
            <person name="Andreopoulos B."/>
            <person name="Cheng J.F."/>
            <person name="Woyke T."/>
            <person name="Pelin A."/>
            <person name="Henrissat B."/>
            <person name="Reynolds N.K."/>
            <person name="Benny G.L."/>
            <person name="Smith M.E."/>
            <person name="James T.Y."/>
            <person name="Grigoriev I.V."/>
        </authorList>
    </citation>
    <scope>NUCLEOTIDE SEQUENCE [LARGE SCALE GENOMIC DNA]</scope>
    <source>
        <strain evidence="13">Benny S71-1</strain>
    </source>
</reference>
<keyword evidence="5 10" id="KW-0472">Membrane</keyword>
<keyword evidence="3 10" id="KW-0812">Transmembrane</keyword>
<proteinExistence type="inferred from homology"/>
<dbReference type="AlphaFoldDB" id="A0A4P9Z7L3"/>
<evidence type="ECO:0000256" key="8">
    <source>
        <dbReference type="ARBA" id="ARBA00023315"/>
    </source>
</evidence>
<evidence type="ECO:0000256" key="9">
    <source>
        <dbReference type="ARBA" id="ARBA00048048"/>
    </source>
</evidence>
<evidence type="ECO:0000256" key="6">
    <source>
        <dbReference type="ARBA" id="ARBA00023139"/>
    </source>
</evidence>
<evidence type="ECO:0000256" key="4">
    <source>
        <dbReference type="ARBA" id="ARBA00022989"/>
    </source>
</evidence>
<feature type="non-terminal residue" evidence="12">
    <location>
        <position position="1"/>
    </location>
</feature>
<evidence type="ECO:0000256" key="5">
    <source>
        <dbReference type="ARBA" id="ARBA00023136"/>
    </source>
</evidence>
<dbReference type="InterPro" id="IPR039859">
    <property type="entry name" value="PFA4/ZDH16/20/ERF2-like"/>
</dbReference>
<comment type="catalytic activity">
    <reaction evidence="9 10">
        <text>L-cysteinyl-[protein] + hexadecanoyl-CoA = S-hexadecanoyl-L-cysteinyl-[protein] + CoA</text>
        <dbReference type="Rhea" id="RHEA:36683"/>
        <dbReference type="Rhea" id="RHEA-COMP:10131"/>
        <dbReference type="Rhea" id="RHEA-COMP:11032"/>
        <dbReference type="ChEBI" id="CHEBI:29950"/>
        <dbReference type="ChEBI" id="CHEBI:57287"/>
        <dbReference type="ChEBI" id="CHEBI:57379"/>
        <dbReference type="ChEBI" id="CHEBI:74151"/>
        <dbReference type="EC" id="2.3.1.225"/>
    </reaction>
</comment>
<keyword evidence="13" id="KW-1185">Reference proteome</keyword>
<keyword evidence="2 10" id="KW-0808">Transferase</keyword>
<feature type="domain" description="Palmitoyltransferase DHHC" evidence="11">
    <location>
        <begin position="1"/>
        <end position="68"/>
    </location>
</feature>
<evidence type="ECO:0000256" key="7">
    <source>
        <dbReference type="ARBA" id="ARBA00023288"/>
    </source>
</evidence>
<protein>
    <recommendedName>
        <fullName evidence="10">Palmitoyltransferase</fullName>
        <ecNumber evidence="10">2.3.1.225</ecNumber>
    </recommendedName>
</protein>
<dbReference type="Pfam" id="PF01529">
    <property type="entry name" value="DHHC"/>
    <property type="match status" value="1"/>
</dbReference>
<dbReference type="InterPro" id="IPR001594">
    <property type="entry name" value="Palmitoyltrfase_DHHC"/>
</dbReference>
<dbReference type="Proteomes" id="UP000278143">
    <property type="component" value="Unassembled WGS sequence"/>
</dbReference>
<feature type="transmembrane region" description="Helical" evidence="10">
    <location>
        <begin position="44"/>
        <end position="69"/>
    </location>
</feature>
<keyword evidence="8 10" id="KW-0012">Acyltransferase</keyword>
<name>A0A4P9Z7L3_9FUNG</name>
<dbReference type="GO" id="GO:0016020">
    <property type="term" value="C:membrane"/>
    <property type="evidence" value="ECO:0007669"/>
    <property type="project" value="UniProtKB-SubCell"/>
</dbReference>
<dbReference type="PROSITE" id="PS50216">
    <property type="entry name" value="DHHC"/>
    <property type="match status" value="1"/>
</dbReference>
<keyword evidence="7" id="KW-0449">Lipoprotein</keyword>
<dbReference type="GO" id="GO:0019706">
    <property type="term" value="F:protein-cysteine S-palmitoyltransferase activity"/>
    <property type="evidence" value="ECO:0007669"/>
    <property type="project" value="UniProtKB-EC"/>
</dbReference>
<comment type="subcellular location">
    <subcellularLocation>
        <location evidence="1">Membrane</location>
        <topology evidence="1">Multi-pass membrane protein</topology>
    </subcellularLocation>
</comment>
<dbReference type="EMBL" id="KZ989137">
    <property type="protein sequence ID" value="RKP27901.1"/>
    <property type="molecule type" value="Genomic_DNA"/>
</dbReference>
<gene>
    <name evidence="12" type="ORF">SYNPS1DRAFT_1588</name>
</gene>
<organism evidence="12 13">
    <name type="scientific">Syncephalis pseudoplumigaleata</name>
    <dbReference type="NCBI Taxonomy" id="1712513"/>
    <lineage>
        <taxon>Eukaryota</taxon>
        <taxon>Fungi</taxon>
        <taxon>Fungi incertae sedis</taxon>
        <taxon>Zoopagomycota</taxon>
        <taxon>Zoopagomycotina</taxon>
        <taxon>Zoopagomycetes</taxon>
        <taxon>Zoopagales</taxon>
        <taxon>Piptocephalidaceae</taxon>
        <taxon>Syncephalis</taxon>
    </lineage>
</organism>
<evidence type="ECO:0000256" key="2">
    <source>
        <dbReference type="ARBA" id="ARBA00022679"/>
    </source>
</evidence>
<evidence type="ECO:0000256" key="1">
    <source>
        <dbReference type="ARBA" id="ARBA00004141"/>
    </source>
</evidence>
<keyword evidence="4 10" id="KW-1133">Transmembrane helix</keyword>
<dbReference type="PANTHER" id="PTHR12246">
    <property type="entry name" value="PALMITOYLTRANSFERASE ZDHHC16"/>
    <property type="match status" value="1"/>
</dbReference>
<evidence type="ECO:0000256" key="3">
    <source>
        <dbReference type="ARBA" id="ARBA00022692"/>
    </source>
</evidence>
<comment type="caution">
    <text evidence="10">Lacks conserved residue(s) required for the propagation of feature annotation.</text>
</comment>
<evidence type="ECO:0000313" key="12">
    <source>
        <dbReference type="EMBL" id="RKP27901.1"/>
    </source>
</evidence>
<dbReference type="OrthoDB" id="9909019at2759"/>
<feature type="non-terminal residue" evidence="12">
    <location>
        <position position="70"/>
    </location>
</feature>
<dbReference type="EC" id="2.3.1.225" evidence="10"/>